<evidence type="ECO:0000313" key="10">
    <source>
        <dbReference type="EMBL" id="ODV68270.1"/>
    </source>
</evidence>
<proteinExistence type="inferred from homology"/>
<dbReference type="PRINTS" id="PR00458">
    <property type="entry name" value="PEROXIDASE"/>
</dbReference>
<dbReference type="Gene3D" id="1.10.520.10">
    <property type="match status" value="1"/>
</dbReference>
<dbReference type="STRING" id="984485.A0A1E4RLX1"/>
<evidence type="ECO:0000259" key="9">
    <source>
        <dbReference type="PROSITE" id="PS50873"/>
    </source>
</evidence>
<evidence type="ECO:0000256" key="8">
    <source>
        <dbReference type="RuleBase" id="RU363051"/>
    </source>
</evidence>
<dbReference type="GO" id="GO:0046872">
    <property type="term" value="F:metal ion binding"/>
    <property type="evidence" value="ECO:0007669"/>
    <property type="project" value="UniProtKB-UniRule"/>
</dbReference>
<comment type="similarity">
    <text evidence="2">Belongs to the peroxidase family. Cytochrome c peroxidase subfamily.</text>
</comment>
<dbReference type="InterPro" id="IPR044831">
    <property type="entry name" value="Ccp1-like"/>
</dbReference>
<keyword evidence="5" id="KW-0479">Metal-binding</keyword>
<dbReference type="Pfam" id="PF00141">
    <property type="entry name" value="peroxidase"/>
    <property type="match status" value="1"/>
</dbReference>
<dbReference type="EC" id="1.11.1.-" evidence="8"/>
<dbReference type="Proteomes" id="UP000095085">
    <property type="component" value="Unassembled WGS sequence"/>
</dbReference>
<accession>A0A1E4RLX1</accession>
<dbReference type="InterPro" id="IPR002016">
    <property type="entry name" value="Haem_peroxidase"/>
</dbReference>
<keyword evidence="7" id="KW-0408">Iron</keyword>
<evidence type="ECO:0000256" key="3">
    <source>
        <dbReference type="ARBA" id="ARBA00022559"/>
    </source>
</evidence>
<reference evidence="11" key="1">
    <citation type="submission" date="2016-05" db="EMBL/GenBank/DDBJ databases">
        <title>Comparative genomics of biotechnologically important yeasts.</title>
        <authorList>
            <consortium name="DOE Joint Genome Institute"/>
            <person name="Riley R."/>
            <person name="Haridas S."/>
            <person name="Wolfe K.H."/>
            <person name="Lopes M.R."/>
            <person name="Hittinger C.T."/>
            <person name="Goker M."/>
            <person name="Salamov A."/>
            <person name="Wisecaver J."/>
            <person name="Long T.M."/>
            <person name="Aerts A.L."/>
            <person name="Barry K."/>
            <person name="Choi C."/>
            <person name="Clum A."/>
            <person name="Coughlan A.Y."/>
            <person name="Deshpande S."/>
            <person name="Douglass A.P."/>
            <person name="Hanson S.J."/>
            <person name="Klenk H.-P."/>
            <person name="Labutti K."/>
            <person name="Lapidus A."/>
            <person name="Lindquist E."/>
            <person name="Lipzen A."/>
            <person name="Meier-Kolthoff J.P."/>
            <person name="Ohm R.A."/>
            <person name="Otillar R.P."/>
            <person name="Pangilinan J."/>
            <person name="Peng Y."/>
            <person name="Rokas A."/>
            <person name="Rosa C.A."/>
            <person name="Scheuner C."/>
            <person name="Sibirny A.A."/>
            <person name="Slot J.C."/>
            <person name="Stielow J.B."/>
            <person name="Sun H."/>
            <person name="Kurtzman C.P."/>
            <person name="Blackwell M."/>
            <person name="Grigoriev I.V."/>
            <person name="Jeffries T.W."/>
        </authorList>
    </citation>
    <scope>NUCLEOTIDE SEQUENCE [LARGE SCALE GENOMIC DNA]</scope>
    <source>
        <strain evidence="11">NRRL Y-1933</strain>
    </source>
</reference>
<feature type="non-terminal residue" evidence="10">
    <location>
        <position position="1"/>
    </location>
</feature>
<dbReference type="GO" id="GO:0042744">
    <property type="term" value="P:hydrogen peroxide catabolic process"/>
    <property type="evidence" value="ECO:0007669"/>
    <property type="project" value="TreeGrafter"/>
</dbReference>
<feature type="domain" description="Plant heme peroxidase family profile" evidence="9">
    <location>
        <begin position="1"/>
        <end position="262"/>
    </location>
</feature>
<dbReference type="GO" id="GO:0034599">
    <property type="term" value="P:cellular response to oxidative stress"/>
    <property type="evidence" value="ECO:0007669"/>
    <property type="project" value="InterPro"/>
</dbReference>
<dbReference type="InterPro" id="IPR002207">
    <property type="entry name" value="Peroxidase_I"/>
</dbReference>
<dbReference type="SUPFAM" id="SSF48113">
    <property type="entry name" value="Heme-dependent peroxidases"/>
    <property type="match status" value="1"/>
</dbReference>
<evidence type="ECO:0000256" key="7">
    <source>
        <dbReference type="ARBA" id="ARBA00023004"/>
    </source>
</evidence>
<evidence type="ECO:0000256" key="2">
    <source>
        <dbReference type="ARBA" id="ARBA00005997"/>
    </source>
</evidence>
<protein>
    <recommendedName>
        <fullName evidence="8">Peroxidase</fullName>
        <ecNumber evidence="8">1.11.1.-</ecNumber>
    </recommendedName>
</protein>
<dbReference type="PANTHER" id="PTHR31356">
    <property type="entry name" value="THYLAKOID LUMENAL 29 KDA PROTEIN, CHLOROPLASTIC-RELATED"/>
    <property type="match status" value="1"/>
</dbReference>
<evidence type="ECO:0000256" key="5">
    <source>
        <dbReference type="ARBA" id="ARBA00022723"/>
    </source>
</evidence>
<sequence length="262" mass="29596">IRSILPQPNYDDGSLAPIVLRLAWHCCATYDVQTKTGGSNGATMRFIPEITDEGNTGLEIARNALEPIKQNYPRISYSDLWTLAGKIALESMGCPTIPWKCGRVDCLTSDKVPPNGRLPFGDKAASHIRSTFGRMGFNDQEMVLLLGAHGLGRCHKKFSGWDGKWTQDPIKFDNQFYKVLLEEDWQLGVVPETGRSQYYNGDKSLMMLNTDLELIRDEQFAKWVRVYAYNQSLFFKDFCIVFGKLLELGIERDSGENVLLPT</sequence>
<dbReference type="GO" id="GO:0020037">
    <property type="term" value="F:heme binding"/>
    <property type="evidence" value="ECO:0007669"/>
    <property type="project" value="UniProtKB-UniRule"/>
</dbReference>
<dbReference type="EMBL" id="KV454540">
    <property type="protein sequence ID" value="ODV68270.1"/>
    <property type="molecule type" value="Genomic_DNA"/>
</dbReference>
<evidence type="ECO:0000256" key="4">
    <source>
        <dbReference type="ARBA" id="ARBA00022617"/>
    </source>
</evidence>
<evidence type="ECO:0000256" key="6">
    <source>
        <dbReference type="ARBA" id="ARBA00023002"/>
    </source>
</evidence>
<evidence type="ECO:0000256" key="1">
    <source>
        <dbReference type="ARBA" id="ARBA00003917"/>
    </source>
</evidence>
<dbReference type="GO" id="GO:0004601">
    <property type="term" value="F:peroxidase activity"/>
    <property type="evidence" value="ECO:0007669"/>
    <property type="project" value="UniProtKB-KW"/>
</dbReference>
<keyword evidence="3 8" id="KW-0575">Peroxidase</keyword>
<dbReference type="GeneID" id="30993191"/>
<comment type="function">
    <text evidence="1">Destroys radicals which are normally produced within the cells and which are toxic to biological systems.</text>
</comment>
<organism evidence="10 11">
    <name type="scientific">Hyphopichia burtonii NRRL Y-1933</name>
    <dbReference type="NCBI Taxonomy" id="984485"/>
    <lineage>
        <taxon>Eukaryota</taxon>
        <taxon>Fungi</taxon>
        <taxon>Dikarya</taxon>
        <taxon>Ascomycota</taxon>
        <taxon>Saccharomycotina</taxon>
        <taxon>Pichiomycetes</taxon>
        <taxon>Debaryomycetaceae</taxon>
        <taxon>Hyphopichia</taxon>
    </lineage>
</organism>
<keyword evidence="4" id="KW-0349">Heme</keyword>
<dbReference type="Gene3D" id="1.10.420.10">
    <property type="entry name" value="Peroxidase, domain 2"/>
    <property type="match status" value="1"/>
</dbReference>
<dbReference type="PANTHER" id="PTHR31356:SF36">
    <property type="entry name" value="L-ASCORBATE PEROXIDASE 3"/>
    <property type="match status" value="1"/>
</dbReference>
<dbReference type="PROSITE" id="PS00436">
    <property type="entry name" value="PEROXIDASE_2"/>
    <property type="match status" value="1"/>
</dbReference>
<dbReference type="FunFam" id="1.10.520.10:FF:000005">
    <property type="entry name" value="Cytochrome c peroxidase"/>
    <property type="match status" value="1"/>
</dbReference>
<dbReference type="PROSITE" id="PS50873">
    <property type="entry name" value="PEROXIDASE_4"/>
    <property type="match status" value="1"/>
</dbReference>
<keyword evidence="11" id="KW-1185">Reference proteome</keyword>
<evidence type="ECO:0000313" key="11">
    <source>
        <dbReference type="Proteomes" id="UP000095085"/>
    </source>
</evidence>
<dbReference type="AlphaFoldDB" id="A0A1E4RLX1"/>
<dbReference type="InterPro" id="IPR010255">
    <property type="entry name" value="Haem_peroxidase_sf"/>
</dbReference>
<dbReference type="CDD" id="cd00691">
    <property type="entry name" value="ascorbate_peroxidase"/>
    <property type="match status" value="1"/>
</dbReference>
<keyword evidence="6 8" id="KW-0560">Oxidoreductase</keyword>
<dbReference type="GO" id="GO:0000302">
    <property type="term" value="P:response to reactive oxygen species"/>
    <property type="evidence" value="ECO:0007669"/>
    <property type="project" value="TreeGrafter"/>
</dbReference>
<dbReference type="OrthoDB" id="2859658at2759"/>
<name>A0A1E4RLX1_9ASCO</name>
<gene>
    <name evidence="10" type="ORF">HYPBUDRAFT_108640</name>
</gene>
<dbReference type="PRINTS" id="PR00459">
    <property type="entry name" value="ASPEROXIDASE"/>
</dbReference>
<dbReference type="InterPro" id="IPR019794">
    <property type="entry name" value="Peroxidases_AS"/>
</dbReference>
<dbReference type="RefSeq" id="XP_020077337.1">
    <property type="nucleotide sequence ID" value="XM_020218641.1"/>
</dbReference>